<comment type="caution">
    <text evidence="1">The sequence shown here is derived from an EMBL/GenBank/DDBJ whole genome shotgun (WGS) entry which is preliminary data.</text>
</comment>
<dbReference type="PANTHER" id="PTHR34387:SF2">
    <property type="entry name" value="SLR1258 PROTEIN"/>
    <property type="match status" value="1"/>
</dbReference>
<dbReference type="InterPro" id="IPR052022">
    <property type="entry name" value="26kDa_periplasmic_antigen"/>
</dbReference>
<gene>
    <name evidence="1" type="ORF">PHACT_15355</name>
</gene>
<dbReference type="STRING" id="1524254.PHACT_15355"/>
<reference evidence="2" key="1">
    <citation type="submission" date="2016-07" db="EMBL/GenBank/DDBJ databases">
        <authorList>
            <person name="Florea S."/>
            <person name="Webb J.S."/>
            <person name="Jaromczyk J."/>
            <person name="Schardl C.L."/>
        </authorList>
    </citation>
    <scope>NUCLEOTIDE SEQUENCE [LARGE SCALE GENOMIC DNA]</scope>
    <source>
        <strain evidence="2">KCTC 42131</strain>
    </source>
</reference>
<proteinExistence type="predicted"/>
<dbReference type="Gene3D" id="3.30.70.2970">
    <property type="entry name" value="Protein of unknown function (DUF541), domain 2"/>
    <property type="match status" value="1"/>
</dbReference>
<dbReference type="PANTHER" id="PTHR34387">
    <property type="entry name" value="SLR1258 PROTEIN"/>
    <property type="match status" value="1"/>
</dbReference>
<organism evidence="1 2">
    <name type="scientific">Pseudohongiella acticola</name>
    <dbReference type="NCBI Taxonomy" id="1524254"/>
    <lineage>
        <taxon>Bacteria</taxon>
        <taxon>Pseudomonadati</taxon>
        <taxon>Pseudomonadota</taxon>
        <taxon>Gammaproteobacteria</taxon>
        <taxon>Pseudomonadales</taxon>
        <taxon>Pseudohongiellaceae</taxon>
        <taxon>Pseudohongiella</taxon>
    </lineage>
</organism>
<accession>A0A1E8CFH4</accession>
<keyword evidence="2" id="KW-1185">Reference proteome</keyword>
<dbReference type="InterPro" id="IPR007497">
    <property type="entry name" value="SIMPL/DUF541"/>
</dbReference>
<dbReference type="Pfam" id="PF04402">
    <property type="entry name" value="SIMPL"/>
    <property type="match status" value="1"/>
</dbReference>
<name>A0A1E8CFH4_9GAMM</name>
<dbReference type="OrthoDB" id="7062395at2"/>
<dbReference type="GO" id="GO:0006974">
    <property type="term" value="P:DNA damage response"/>
    <property type="evidence" value="ECO:0007669"/>
    <property type="project" value="TreeGrafter"/>
</dbReference>
<sequence>MTNEKFSPVVRIFVVLLVSVMALVSLSVSSSVYAQQSLLPAGQTLVTLSVTERVSVEQDLVIASLRIEVEDADATVVQNRINTDMAEALEQARGVDTVSQSTGYYNVYQYERQPEGGRAQTLWRGSQSLTLESRDAQALLALAGELQAMGFVMNQVSYQLSTERADEVRDSLMEAAIVRATEKAERAAAALGKSRVDIAVLEVDTSSGASQPRMMRAMADTGSREMTPPSAEAGETEVTLTVRVEAVAQ</sequence>
<dbReference type="AlphaFoldDB" id="A0A1E8CFH4"/>
<evidence type="ECO:0000313" key="1">
    <source>
        <dbReference type="EMBL" id="OFE11214.1"/>
    </source>
</evidence>
<dbReference type="RefSeq" id="WP_070119149.1">
    <property type="nucleotide sequence ID" value="NZ_CAXATG010000006.1"/>
</dbReference>
<dbReference type="EMBL" id="MASR01000003">
    <property type="protein sequence ID" value="OFE11214.1"/>
    <property type="molecule type" value="Genomic_DNA"/>
</dbReference>
<evidence type="ECO:0000313" key="2">
    <source>
        <dbReference type="Proteomes" id="UP000175669"/>
    </source>
</evidence>
<protein>
    <recommendedName>
        <fullName evidence="3">SIMPL domain-containing protein</fullName>
    </recommendedName>
</protein>
<dbReference type="Proteomes" id="UP000175669">
    <property type="component" value="Unassembled WGS sequence"/>
</dbReference>
<dbReference type="Gene3D" id="3.30.110.170">
    <property type="entry name" value="Protein of unknown function (DUF541), domain 1"/>
    <property type="match status" value="1"/>
</dbReference>
<evidence type="ECO:0008006" key="3">
    <source>
        <dbReference type="Google" id="ProtNLM"/>
    </source>
</evidence>